<evidence type="ECO:0000259" key="4">
    <source>
        <dbReference type="Pfam" id="PF16569"/>
    </source>
</evidence>
<dbReference type="NCBIfam" id="TIGR01167">
    <property type="entry name" value="LPXTG_anchor"/>
    <property type="match status" value="1"/>
</dbReference>
<keyword evidence="3" id="KW-0732">Signal</keyword>
<dbReference type="Pfam" id="PF17802">
    <property type="entry name" value="SpaA"/>
    <property type="match status" value="1"/>
</dbReference>
<evidence type="ECO:0000256" key="1">
    <source>
        <dbReference type="SAM" id="MobiDB-lite"/>
    </source>
</evidence>
<feature type="transmembrane region" description="Helical" evidence="2">
    <location>
        <begin position="545"/>
        <end position="566"/>
    </location>
</feature>
<dbReference type="InterPro" id="IPR048052">
    <property type="entry name" value="FM1-like"/>
</dbReference>
<dbReference type="NCBIfam" id="TIGR04226">
    <property type="entry name" value="RrgB_K2N_iso_D2"/>
    <property type="match status" value="1"/>
</dbReference>
<feature type="compositionally biased region" description="Basic and acidic residues" evidence="1">
    <location>
        <begin position="196"/>
        <end position="217"/>
    </location>
</feature>
<protein>
    <submittedName>
        <fullName evidence="6">LPXTG-motif cell wall anchor domain protein</fullName>
    </submittedName>
</protein>
<feature type="domain" description="SpaA-like prealbumin fold" evidence="5">
    <location>
        <begin position="404"/>
        <end position="507"/>
    </location>
</feature>
<keyword evidence="2" id="KW-1133">Transmembrane helix</keyword>
<name>E0QA71_9BIFI</name>
<comment type="caution">
    <text evidence="6">The sequence shown here is derived from an EMBL/GenBank/DDBJ whole genome shotgun (WGS) entry which is preliminary data.</text>
</comment>
<dbReference type="AlphaFoldDB" id="E0QA71"/>
<dbReference type="RefSeq" id="WP_003843120.1">
    <property type="nucleotide sequence ID" value="NZ_GL405225.1"/>
</dbReference>
<gene>
    <name evidence="6" type="ORF">HMPREF0168_2029</name>
</gene>
<organism evidence="6 7">
    <name type="scientific">Bifidobacterium dentium ATCC 27679</name>
    <dbReference type="NCBI Taxonomy" id="871562"/>
    <lineage>
        <taxon>Bacteria</taxon>
        <taxon>Bacillati</taxon>
        <taxon>Actinomycetota</taxon>
        <taxon>Actinomycetes</taxon>
        <taxon>Bifidobacteriales</taxon>
        <taxon>Bifidobacteriaceae</taxon>
        <taxon>Bifidobacterium</taxon>
    </lineage>
</organism>
<evidence type="ECO:0000313" key="6">
    <source>
        <dbReference type="EMBL" id="EFM40548.1"/>
    </source>
</evidence>
<feature type="chain" id="PRO_5003138971" evidence="3">
    <location>
        <begin position="31"/>
        <end position="571"/>
    </location>
</feature>
<dbReference type="HOGENOM" id="CLU_028873_0_0_11"/>
<dbReference type="GO" id="GO:0005975">
    <property type="term" value="P:carbohydrate metabolic process"/>
    <property type="evidence" value="ECO:0007669"/>
    <property type="project" value="UniProtKB-ARBA"/>
</dbReference>
<proteinExistence type="predicted"/>
<evidence type="ECO:0000313" key="7">
    <source>
        <dbReference type="Proteomes" id="UP000003323"/>
    </source>
</evidence>
<evidence type="ECO:0000256" key="3">
    <source>
        <dbReference type="SAM" id="SignalP"/>
    </source>
</evidence>
<reference evidence="6 7" key="1">
    <citation type="submission" date="2010-08" db="EMBL/GenBank/DDBJ databases">
        <authorList>
            <person name="Muzny D."/>
            <person name="Qin X."/>
            <person name="Deng J."/>
            <person name="Jiang H."/>
            <person name="Liu Y."/>
            <person name="Qu J."/>
            <person name="Song X.-Z."/>
            <person name="Zhang L."/>
            <person name="Thornton R."/>
            <person name="Coyle M."/>
            <person name="Francisco L."/>
            <person name="Jackson L."/>
            <person name="Javaid M."/>
            <person name="Korchina V."/>
            <person name="Kovar C."/>
            <person name="Mata R."/>
            <person name="Mathew T."/>
            <person name="Ngo R."/>
            <person name="Nguyen L."/>
            <person name="Nguyen N."/>
            <person name="Okwuonu G."/>
            <person name="Ongeri F."/>
            <person name="Pham C."/>
            <person name="Simmons D."/>
            <person name="Wilczek-Boney K."/>
            <person name="Hale W."/>
            <person name="Jakkamsetti A."/>
            <person name="Pham P."/>
            <person name="Ruth R."/>
            <person name="San Lucas F."/>
            <person name="Warren J."/>
            <person name="Zhang J."/>
            <person name="Zhao Z."/>
            <person name="Zhou C."/>
            <person name="Zhu D."/>
            <person name="Lee S."/>
            <person name="Bess C."/>
            <person name="Blankenburg K."/>
            <person name="Forbes L."/>
            <person name="Fu Q."/>
            <person name="Gubbala S."/>
            <person name="Hirani K."/>
            <person name="Jayaseelan J.C."/>
            <person name="Lara F."/>
            <person name="Munidasa M."/>
            <person name="Palculict T."/>
            <person name="Patil S."/>
            <person name="Pu L.-L."/>
            <person name="Saada N."/>
            <person name="Tang L."/>
            <person name="Weissenberger G."/>
            <person name="Zhu Y."/>
            <person name="Hemphill L."/>
            <person name="Shang Y."/>
            <person name="Youmans B."/>
            <person name="Ayvaz T."/>
            <person name="Ross M."/>
            <person name="Santibanez J."/>
            <person name="Aqrawi P."/>
            <person name="Gross S."/>
            <person name="Joshi V."/>
            <person name="Fowler G."/>
            <person name="Nazareth L."/>
            <person name="Reid J."/>
            <person name="Worley K."/>
            <person name="Petrosino J."/>
            <person name="Highlander S."/>
            <person name="Gibbs R."/>
        </authorList>
    </citation>
    <scope>NUCLEOTIDE SEQUENCE [LARGE SCALE GENOMIC DNA]</scope>
    <source>
        <strain evidence="6 7">ATCC 27679</strain>
    </source>
</reference>
<dbReference type="Pfam" id="PF16569">
    <property type="entry name" value="GramPos_pilinBB"/>
    <property type="match status" value="1"/>
</dbReference>
<feature type="signal peptide" evidence="3">
    <location>
        <begin position="1"/>
        <end position="30"/>
    </location>
</feature>
<evidence type="ECO:0000256" key="2">
    <source>
        <dbReference type="SAM" id="Phobius"/>
    </source>
</evidence>
<feature type="region of interest" description="Disordered" evidence="1">
    <location>
        <begin position="196"/>
        <end position="228"/>
    </location>
</feature>
<feature type="domain" description="Gram-positive pilin backbone subunit 2 Cna-B-like" evidence="4">
    <location>
        <begin position="232"/>
        <end position="371"/>
    </location>
</feature>
<dbReference type="NCBIfam" id="NF033902">
    <property type="entry name" value="iso_D2_wall_anc"/>
    <property type="match status" value="1"/>
</dbReference>
<evidence type="ECO:0000259" key="5">
    <source>
        <dbReference type="Pfam" id="PF17802"/>
    </source>
</evidence>
<sequence length="571" mass="60255">MNKILKGLVAVAATAAMAVAGFAGASAAMAVTTGSYTITVNEKNDKHTFNAYQVFKGDLKESQNEQGGVTSRALSNIEWGSGVSEAGKTALYDWASLTFDADKTAAKVAEKLTTNTGTVTAESFSNALAGKTGQAAHLTDTKVPLIQNAGKTAYTGTVTEAGYYLIVDEKTGEALGNNDAYSAYIMQVVGDVTVDPKSKTPTVKKEVQDEPGDKDTESQDQEGWGNTADHAIGESFNFRLTATIPGDANFKAYESYKVVFNDTMSKGITFEKINSVKVKYGDTTLKLADDDYTKTDPVAVPGATDGSKAWTLTIADLKKITDFPAEALGTQEITVAVEYAAHLNNDAVVTNTNGATTTNKNGVSLDYSNNPNVGGEGDTGHTPGNDVYVYSFKIDNTKYAGKNEAGNELAGAGFTLYKYDDTKTGGKGDAVKLVWDSTKNAYRPAVSDNADEAASTQTEITSRSEDGEKGKFNIIGLDAGKYVLSETKTPEGYNTVADTTIEIKAEHKLNETVPTVTLTNSKGLANDLVDMPGSNLPSTGGMGTALLYVAGIAVFMLAGAILVMALRRRNA</sequence>
<keyword evidence="2" id="KW-0472">Membrane</keyword>
<dbReference type="InterPro" id="IPR041033">
    <property type="entry name" value="SpaA_PFL_dom_1"/>
</dbReference>
<dbReference type="InterPro" id="IPR032334">
    <property type="entry name" value="GramPos_pilinBB"/>
</dbReference>
<dbReference type="EMBL" id="AEEQ01000013">
    <property type="protein sequence ID" value="EFM40548.1"/>
    <property type="molecule type" value="Genomic_DNA"/>
</dbReference>
<dbReference type="Gene3D" id="2.60.40.10">
    <property type="entry name" value="Immunoglobulins"/>
    <property type="match status" value="1"/>
</dbReference>
<accession>E0QA71</accession>
<dbReference type="Gene3D" id="2.60.40.740">
    <property type="match status" value="1"/>
</dbReference>
<dbReference type="InterPro" id="IPR026466">
    <property type="entry name" value="Fim_isopep_form_D2_dom"/>
</dbReference>
<keyword evidence="2" id="KW-0812">Transmembrane</keyword>
<dbReference type="Proteomes" id="UP000003323">
    <property type="component" value="Unassembled WGS sequence"/>
</dbReference>
<dbReference type="InterPro" id="IPR013783">
    <property type="entry name" value="Ig-like_fold"/>
</dbReference>